<dbReference type="InterPro" id="IPR050905">
    <property type="entry name" value="Plant_NBS-LRR"/>
</dbReference>
<protein>
    <submittedName>
        <fullName evidence="2">Uncharacterized protein</fullName>
    </submittedName>
</protein>
<dbReference type="PANTHER" id="PTHR33463:SF203">
    <property type="entry name" value="AAA+ ATPASE DOMAIN-CONTAINING PROTEIN"/>
    <property type="match status" value="1"/>
</dbReference>
<name>A0AAN7IGT2_QUERU</name>
<comment type="caution">
    <text evidence="2">The sequence shown here is derived from an EMBL/GenBank/DDBJ whole genome shotgun (WGS) entry which is preliminary data.</text>
</comment>
<accession>A0AAN7IGT2</accession>
<keyword evidence="3" id="KW-1185">Reference proteome</keyword>
<organism evidence="2 3">
    <name type="scientific">Quercus rubra</name>
    <name type="common">Northern red oak</name>
    <name type="synonym">Quercus borealis</name>
    <dbReference type="NCBI Taxonomy" id="3512"/>
    <lineage>
        <taxon>Eukaryota</taxon>
        <taxon>Viridiplantae</taxon>
        <taxon>Streptophyta</taxon>
        <taxon>Embryophyta</taxon>
        <taxon>Tracheophyta</taxon>
        <taxon>Spermatophyta</taxon>
        <taxon>Magnoliopsida</taxon>
        <taxon>eudicotyledons</taxon>
        <taxon>Gunneridae</taxon>
        <taxon>Pentapetalae</taxon>
        <taxon>rosids</taxon>
        <taxon>fabids</taxon>
        <taxon>Fagales</taxon>
        <taxon>Fagaceae</taxon>
        <taxon>Quercus</taxon>
    </lineage>
</organism>
<sequence>MEDGSRKVPGISKPEIIMEKCNSLTYLFSPSIAKLLVMLEDIEVIDCEKIVEVLASAGEKEEKEVLFHKVNSIFLKDLPNLKCFCNEANAFEWPSLKKITVITCPNLRMFVPTNLKTPKLEGVYEDNKFKTCHWKGELNATIEYIFKGKV</sequence>
<evidence type="ECO:0000313" key="3">
    <source>
        <dbReference type="Proteomes" id="UP001324115"/>
    </source>
</evidence>
<keyword evidence="1" id="KW-0611">Plant defense</keyword>
<gene>
    <name evidence="2" type="ORF">RGQ29_024603</name>
</gene>
<evidence type="ECO:0000256" key="1">
    <source>
        <dbReference type="ARBA" id="ARBA00022821"/>
    </source>
</evidence>
<evidence type="ECO:0000313" key="2">
    <source>
        <dbReference type="EMBL" id="KAK4581003.1"/>
    </source>
</evidence>
<dbReference type="Proteomes" id="UP001324115">
    <property type="component" value="Unassembled WGS sequence"/>
</dbReference>
<dbReference type="PANTHER" id="PTHR33463">
    <property type="entry name" value="NB-ARC DOMAIN-CONTAINING PROTEIN-RELATED"/>
    <property type="match status" value="1"/>
</dbReference>
<dbReference type="EMBL" id="JAXUIC010000007">
    <property type="protein sequence ID" value="KAK4581003.1"/>
    <property type="molecule type" value="Genomic_DNA"/>
</dbReference>
<dbReference type="AlphaFoldDB" id="A0AAN7IGT2"/>
<reference evidence="2 3" key="1">
    <citation type="journal article" date="2023" name="G3 (Bethesda)">
        <title>A haplotype-resolved chromosome-scale genome for Quercus rubra L. provides insights into the genetics of adaptive traits for red oak species.</title>
        <authorList>
            <person name="Kapoor B."/>
            <person name="Jenkins J."/>
            <person name="Schmutz J."/>
            <person name="Zhebentyayeva T."/>
            <person name="Kuelheim C."/>
            <person name="Coggeshall M."/>
            <person name="Heim C."/>
            <person name="Lasky J.R."/>
            <person name="Leites L."/>
            <person name="Islam-Faridi N."/>
            <person name="Romero-Severson J."/>
            <person name="DeLeo V.L."/>
            <person name="Lucas S.M."/>
            <person name="Lazic D."/>
            <person name="Gailing O."/>
            <person name="Carlson J."/>
            <person name="Staton M."/>
        </authorList>
    </citation>
    <scope>NUCLEOTIDE SEQUENCE [LARGE SCALE GENOMIC DNA]</scope>
    <source>
        <strain evidence="2">Pseudo-F2</strain>
    </source>
</reference>
<proteinExistence type="predicted"/>